<dbReference type="AlphaFoldDB" id="A0A2N5WZ46"/>
<proteinExistence type="predicted"/>
<organism evidence="1 2">
    <name type="scientific">Pseudohalioglobus lutimaris</name>
    <dbReference type="NCBI Taxonomy" id="1737061"/>
    <lineage>
        <taxon>Bacteria</taxon>
        <taxon>Pseudomonadati</taxon>
        <taxon>Pseudomonadota</taxon>
        <taxon>Gammaproteobacteria</taxon>
        <taxon>Cellvibrionales</taxon>
        <taxon>Halieaceae</taxon>
        <taxon>Pseudohalioglobus</taxon>
    </lineage>
</organism>
<dbReference type="Proteomes" id="UP000235005">
    <property type="component" value="Unassembled WGS sequence"/>
</dbReference>
<dbReference type="EMBL" id="PKUS01000028">
    <property type="protein sequence ID" value="PLW67498.1"/>
    <property type="molecule type" value="Genomic_DNA"/>
</dbReference>
<reference evidence="1 2" key="1">
    <citation type="submission" date="2018-01" db="EMBL/GenBank/DDBJ databases">
        <title>The draft genome sequence of Halioglobus lutimaris HF004.</title>
        <authorList>
            <person name="Du Z.-J."/>
            <person name="Shi M.-J."/>
        </authorList>
    </citation>
    <scope>NUCLEOTIDE SEQUENCE [LARGE SCALE GENOMIC DNA]</scope>
    <source>
        <strain evidence="1 2">HF004</strain>
    </source>
</reference>
<gene>
    <name evidence="1" type="ORF">C0039_16445</name>
</gene>
<dbReference type="OrthoDB" id="7068570at2"/>
<name>A0A2N5WZ46_9GAMM</name>
<evidence type="ECO:0000313" key="1">
    <source>
        <dbReference type="EMBL" id="PLW67498.1"/>
    </source>
</evidence>
<protein>
    <submittedName>
        <fullName evidence="1">Uncharacterized protein</fullName>
    </submittedName>
</protein>
<evidence type="ECO:0000313" key="2">
    <source>
        <dbReference type="Proteomes" id="UP000235005"/>
    </source>
</evidence>
<sequence>MDIIIIAAVVVIALLAHVALYRWVKFEIQEGVILQYLRDEADSGAPDHHHTETIAAHTRLAKDRVAKVCQRSRDIRPDPDAVDSWRVQ</sequence>
<dbReference type="RefSeq" id="WP_101518711.1">
    <property type="nucleotide sequence ID" value="NZ_PKUS01000028.1"/>
</dbReference>
<accession>A0A2N5WZ46</accession>
<comment type="caution">
    <text evidence="1">The sequence shown here is derived from an EMBL/GenBank/DDBJ whole genome shotgun (WGS) entry which is preliminary data.</text>
</comment>
<keyword evidence="2" id="KW-1185">Reference proteome</keyword>